<dbReference type="InterPro" id="IPR018060">
    <property type="entry name" value="HTH_AraC"/>
</dbReference>
<keyword evidence="7" id="KW-1185">Reference proteome</keyword>
<evidence type="ECO:0000313" key="6">
    <source>
        <dbReference type="EMBL" id="QSI76764.1"/>
    </source>
</evidence>
<protein>
    <submittedName>
        <fullName evidence="6">AraC family transcriptional regulator</fullName>
    </submittedName>
</protein>
<evidence type="ECO:0000256" key="2">
    <source>
        <dbReference type="ARBA" id="ARBA00023125"/>
    </source>
</evidence>
<accession>A0ABX7M4S4</accession>
<dbReference type="PROSITE" id="PS00041">
    <property type="entry name" value="HTH_ARAC_FAMILY_1"/>
    <property type="match status" value="1"/>
</dbReference>
<evidence type="ECO:0000256" key="3">
    <source>
        <dbReference type="ARBA" id="ARBA00023159"/>
    </source>
</evidence>
<dbReference type="Gene3D" id="1.10.10.60">
    <property type="entry name" value="Homeodomain-like"/>
    <property type="match status" value="1"/>
</dbReference>
<dbReference type="PANTHER" id="PTHR46796">
    <property type="entry name" value="HTH-TYPE TRANSCRIPTIONAL ACTIVATOR RHAS-RELATED"/>
    <property type="match status" value="1"/>
</dbReference>
<dbReference type="InterPro" id="IPR009057">
    <property type="entry name" value="Homeodomain-like_sf"/>
</dbReference>
<keyword evidence="3" id="KW-0010">Activator</keyword>
<dbReference type="Proteomes" id="UP000663570">
    <property type="component" value="Chromosome"/>
</dbReference>
<evidence type="ECO:0000256" key="4">
    <source>
        <dbReference type="ARBA" id="ARBA00023163"/>
    </source>
</evidence>
<feature type="domain" description="HTH araC/xylS-type" evidence="5">
    <location>
        <begin position="185"/>
        <end position="282"/>
    </location>
</feature>
<dbReference type="SMART" id="SM00342">
    <property type="entry name" value="HTH_ARAC"/>
    <property type="match status" value="1"/>
</dbReference>
<evidence type="ECO:0000313" key="7">
    <source>
        <dbReference type="Proteomes" id="UP000663570"/>
    </source>
</evidence>
<proteinExistence type="predicted"/>
<evidence type="ECO:0000256" key="1">
    <source>
        <dbReference type="ARBA" id="ARBA00023015"/>
    </source>
</evidence>
<dbReference type="Pfam" id="PF12852">
    <property type="entry name" value="Cupin_6"/>
    <property type="match status" value="1"/>
</dbReference>
<dbReference type="InterPro" id="IPR018062">
    <property type="entry name" value="HTH_AraC-typ_CS"/>
</dbReference>
<dbReference type="InterPro" id="IPR050204">
    <property type="entry name" value="AraC_XylS_family_regulators"/>
</dbReference>
<keyword evidence="1" id="KW-0805">Transcription regulation</keyword>
<dbReference type="SUPFAM" id="SSF46689">
    <property type="entry name" value="Homeodomain-like"/>
    <property type="match status" value="2"/>
</dbReference>
<dbReference type="SUPFAM" id="SSF51215">
    <property type="entry name" value="Regulatory protein AraC"/>
    <property type="match status" value="1"/>
</dbReference>
<dbReference type="EMBL" id="CP071060">
    <property type="protein sequence ID" value="QSI76764.1"/>
    <property type="molecule type" value="Genomic_DNA"/>
</dbReference>
<dbReference type="RefSeq" id="WP_206254384.1">
    <property type="nucleotide sequence ID" value="NZ_CP071060.1"/>
</dbReference>
<gene>
    <name evidence="6" type="ORF">JY500_20265</name>
</gene>
<dbReference type="InterPro" id="IPR032783">
    <property type="entry name" value="AraC_lig"/>
</dbReference>
<keyword evidence="4" id="KW-0804">Transcription</keyword>
<dbReference type="PANTHER" id="PTHR46796:SF7">
    <property type="entry name" value="ARAC FAMILY TRANSCRIPTIONAL REGULATOR"/>
    <property type="match status" value="1"/>
</dbReference>
<dbReference type="InterPro" id="IPR037923">
    <property type="entry name" value="HTH-like"/>
</dbReference>
<reference evidence="6 7" key="1">
    <citation type="submission" date="2021-02" db="EMBL/GenBank/DDBJ databases">
        <title>Niveibacterium changnyeongensis HC41.</title>
        <authorList>
            <person name="Kang M."/>
        </authorList>
    </citation>
    <scope>NUCLEOTIDE SEQUENCE [LARGE SCALE GENOMIC DNA]</scope>
    <source>
        <strain evidence="6 7">HC41</strain>
    </source>
</reference>
<organism evidence="6 7">
    <name type="scientific">Niveibacterium microcysteis</name>
    <dbReference type="NCBI Taxonomy" id="2811415"/>
    <lineage>
        <taxon>Bacteria</taxon>
        <taxon>Pseudomonadati</taxon>
        <taxon>Pseudomonadota</taxon>
        <taxon>Betaproteobacteria</taxon>
        <taxon>Rhodocyclales</taxon>
        <taxon>Rhodocyclaceae</taxon>
        <taxon>Niveibacterium</taxon>
    </lineage>
</organism>
<evidence type="ECO:0000259" key="5">
    <source>
        <dbReference type="PROSITE" id="PS01124"/>
    </source>
</evidence>
<keyword evidence="2" id="KW-0238">DNA-binding</keyword>
<name>A0ABX7M4S4_9RHOO</name>
<sequence length="290" mass="31449">MEQGLDRLSALLERFRVRAHLFHNGPLCGVSRFAAEPGRGFLHVMRSGSMVVTHRPRSGAARRIEVSEPSLLFYPRAMAHEFHNAPAEGSDFTCATLSFDGGDAHPLARALPAVIVLPLARVSGLEHTLALLFGETERVRCGHRLLADRLFEVLLLQVLRWLMDHPGEGGISLGLVAALGDPRLARVLTAIHEQPGAAWGLESMAACAGMSRTAFALCFRNVVGETPAEYLAQWRLAIAQAELRRGRPLKVIANELGYANASALSRRFAQSLGCSPRGWAKQAVPNADPA</sequence>
<dbReference type="Pfam" id="PF12833">
    <property type="entry name" value="HTH_18"/>
    <property type="match status" value="1"/>
</dbReference>
<dbReference type="PROSITE" id="PS01124">
    <property type="entry name" value="HTH_ARAC_FAMILY_2"/>
    <property type="match status" value="1"/>
</dbReference>